<dbReference type="STRING" id="1297742.A176_007355"/>
<dbReference type="EMBL" id="CP012109">
    <property type="protein sequence ID" value="AKQ70443.1"/>
    <property type="molecule type" value="Genomic_DNA"/>
</dbReference>
<evidence type="ECO:0000256" key="1">
    <source>
        <dbReference type="SAM" id="SignalP"/>
    </source>
</evidence>
<sequence length="229" mass="24229">MMMGMGRLFLMGSLVVLTGATACTRQGEAEAPREAAAKAGPGSASAAVGLQGTVKFKEDGGRERFSLKPKEDGAKLVDADDREIARLKWKGAALKVSGPDDVALGYVVGSAGGALTVRDGEQQQVLFTLARQGAGWRLNDMKGQLLYSMWPEDEGARIQDGAGAEVGRVKIREGKVSLRDAEGRTQLSTKSLLDAEAVACLAFEAMDLPLRVALLFHLQAPRSTEPSSP</sequence>
<dbReference type="PROSITE" id="PS51257">
    <property type="entry name" value="PROKAR_LIPOPROTEIN"/>
    <property type="match status" value="1"/>
</dbReference>
<gene>
    <name evidence="2" type="ORF">A176_007355</name>
</gene>
<dbReference type="PATRIC" id="fig|1297742.4.peg.7483"/>
<evidence type="ECO:0000313" key="3">
    <source>
        <dbReference type="Proteomes" id="UP000009026"/>
    </source>
</evidence>
<dbReference type="AlphaFoldDB" id="A0A0H4X8W8"/>
<protein>
    <recommendedName>
        <fullName evidence="4">Lipoprotein</fullName>
    </recommendedName>
</protein>
<dbReference type="Proteomes" id="UP000009026">
    <property type="component" value="Chromosome"/>
</dbReference>
<evidence type="ECO:0008006" key="4">
    <source>
        <dbReference type="Google" id="ProtNLM"/>
    </source>
</evidence>
<organism evidence="2 3">
    <name type="scientific">Pseudomyxococcus hansupus</name>
    <dbReference type="NCBI Taxonomy" id="1297742"/>
    <lineage>
        <taxon>Bacteria</taxon>
        <taxon>Pseudomonadati</taxon>
        <taxon>Myxococcota</taxon>
        <taxon>Myxococcia</taxon>
        <taxon>Myxococcales</taxon>
        <taxon>Cystobacterineae</taxon>
        <taxon>Myxococcaceae</taxon>
        <taxon>Pseudomyxococcus</taxon>
    </lineage>
</organism>
<keyword evidence="3" id="KW-1185">Reference proteome</keyword>
<name>A0A0H4X8W8_9BACT</name>
<feature type="chain" id="PRO_5005213394" description="Lipoprotein" evidence="1">
    <location>
        <begin position="23"/>
        <end position="229"/>
    </location>
</feature>
<reference evidence="2 3" key="1">
    <citation type="journal article" date="2016" name="PLoS ONE">
        <title>Complete Genome Sequence and Comparative Genomics of a Novel Myxobacterium Myxococcus hansupus.</title>
        <authorList>
            <person name="Sharma G."/>
            <person name="Narwani T."/>
            <person name="Subramanian S."/>
        </authorList>
    </citation>
    <scope>NUCLEOTIDE SEQUENCE [LARGE SCALE GENOMIC DNA]</scope>
    <source>
        <strain evidence="3">mixupus</strain>
    </source>
</reference>
<accession>A0A0H4X8W8</accession>
<proteinExistence type="predicted"/>
<keyword evidence="1" id="KW-0732">Signal</keyword>
<dbReference type="KEGG" id="mym:A176_007355"/>
<evidence type="ECO:0000313" key="2">
    <source>
        <dbReference type="EMBL" id="AKQ70443.1"/>
    </source>
</evidence>
<feature type="signal peptide" evidence="1">
    <location>
        <begin position="1"/>
        <end position="22"/>
    </location>
</feature>
<dbReference type="OrthoDB" id="5507264at2"/>